<dbReference type="InterPro" id="IPR051820">
    <property type="entry name" value="FAD-binding_MO"/>
</dbReference>
<dbReference type="Proteomes" id="UP000471120">
    <property type="component" value="Unassembled WGS sequence"/>
</dbReference>
<keyword evidence="7" id="KW-0503">Monooxygenase</keyword>
<evidence type="ECO:0000256" key="3">
    <source>
        <dbReference type="ARBA" id="ARBA00022630"/>
    </source>
</evidence>
<evidence type="ECO:0000313" key="8">
    <source>
        <dbReference type="EMBL" id="TXG89857.1"/>
    </source>
</evidence>
<keyword evidence="5" id="KW-0521">NADP</keyword>
<evidence type="ECO:0000256" key="1">
    <source>
        <dbReference type="ARBA" id="ARBA00001974"/>
    </source>
</evidence>
<dbReference type="PRINTS" id="PR00411">
    <property type="entry name" value="PNDRDTASEI"/>
</dbReference>
<dbReference type="Pfam" id="PF00743">
    <property type="entry name" value="FMO-like"/>
    <property type="match status" value="1"/>
</dbReference>
<dbReference type="EMBL" id="QRCM01000001">
    <property type="protein sequence ID" value="TXG89857.1"/>
    <property type="molecule type" value="Genomic_DNA"/>
</dbReference>
<dbReference type="GO" id="GO:0004499">
    <property type="term" value="F:N,N-dimethylaniline monooxygenase activity"/>
    <property type="evidence" value="ECO:0007669"/>
    <property type="project" value="InterPro"/>
</dbReference>
<sequence length="506" mass="55885">MAAATTEHGTPGPAPEHVDVLVVGAGLSGIGAACHLQRTLPGRSYAILEARDTMGGTWDLFRYPGIRSDSDMYTLGYRFRPWRGEKSITDGGSILDYIRETAAEYDVERHIRYGHRVTGLSWSDDDARWTATCSVAGRNVVVTASAVLCASGYYRYDRGHTPDLPGIERFGGTVVHPQHWPADLDHTGRRVVVVGSGATAVTLAPAMGGAAASVTMLQRSPTYIVPLAARDAVADRLRRFLPERLAYRATRLKNAVVHVATYQLCQRFPNAARRLIRTTQRARLPEGYDLDTHFTPRYDPWDQRLCVTPDAELFRSIRRGELDIVTDRIATFTPDGIELESGRELPADLVVTATGLELLAFGGIELTVNGEPVDVTTTMAYRGMMLSGVPNFAYVIGYTNASWTLKADLVSEHFCRLLAHMAARGLDTVVPVRDPSVGEEPFLDFDAGYVLRALDSLPKQGSRAPWRLRTNYFRDLLTFRFARVDDPALQFSRRRRPASVATASGR</sequence>
<accession>A0A6P2CAS7</accession>
<evidence type="ECO:0000313" key="9">
    <source>
        <dbReference type="Proteomes" id="UP000471120"/>
    </source>
</evidence>
<keyword evidence="6" id="KW-0560">Oxidoreductase</keyword>
<protein>
    <submittedName>
        <fullName evidence="8">NAD(P)/FAD-dependent oxidoreductase</fullName>
    </submittedName>
</protein>
<proteinExistence type="inferred from homology"/>
<evidence type="ECO:0000256" key="2">
    <source>
        <dbReference type="ARBA" id="ARBA00010139"/>
    </source>
</evidence>
<comment type="cofactor">
    <cofactor evidence="1">
        <name>FAD</name>
        <dbReference type="ChEBI" id="CHEBI:57692"/>
    </cofactor>
</comment>
<dbReference type="Gene3D" id="3.50.50.60">
    <property type="entry name" value="FAD/NAD(P)-binding domain"/>
    <property type="match status" value="1"/>
</dbReference>
<keyword evidence="4" id="KW-0274">FAD</keyword>
<reference evidence="8 9" key="1">
    <citation type="submission" date="2018-07" db="EMBL/GenBank/DDBJ databases">
        <title>Genome sequence of Rhodococcus rhodnii ATCC 35071 from Rhodnius prolixus.</title>
        <authorList>
            <person name="Patel V."/>
            <person name="Vogel K.J."/>
        </authorList>
    </citation>
    <scope>NUCLEOTIDE SEQUENCE [LARGE SCALE GENOMIC DNA]</scope>
    <source>
        <strain evidence="8 9">ATCC 35071</strain>
    </source>
</reference>
<evidence type="ECO:0000256" key="4">
    <source>
        <dbReference type="ARBA" id="ARBA00022827"/>
    </source>
</evidence>
<comment type="similarity">
    <text evidence="2">Belongs to the FAD-binding monooxygenase family.</text>
</comment>
<name>A0A6P2CAS7_9NOCA</name>
<gene>
    <name evidence="8" type="ORF">DW322_06045</name>
</gene>
<comment type="caution">
    <text evidence="8">The sequence shown here is derived from an EMBL/GenBank/DDBJ whole genome shotgun (WGS) entry which is preliminary data.</text>
</comment>
<evidence type="ECO:0000256" key="6">
    <source>
        <dbReference type="ARBA" id="ARBA00023002"/>
    </source>
</evidence>
<organism evidence="8 9">
    <name type="scientific">Rhodococcus rhodnii</name>
    <dbReference type="NCBI Taxonomy" id="38312"/>
    <lineage>
        <taxon>Bacteria</taxon>
        <taxon>Bacillati</taxon>
        <taxon>Actinomycetota</taxon>
        <taxon>Actinomycetes</taxon>
        <taxon>Mycobacteriales</taxon>
        <taxon>Nocardiaceae</taxon>
        <taxon>Rhodococcus</taxon>
    </lineage>
</organism>
<dbReference type="AlphaFoldDB" id="A0A6P2CAS7"/>
<dbReference type="InterPro" id="IPR036188">
    <property type="entry name" value="FAD/NAD-bd_sf"/>
</dbReference>
<evidence type="ECO:0000256" key="7">
    <source>
        <dbReference type="ARBA" id="ARBA00023033"/>
    </source>
</evidence>
<dbReference type="PANTHER" id="PTHR43872">
    <property type="entry name" value="MONOOXYGENASE, PUTATIVE (AFU_ORTHOLOGUE AFUA_8G02570)-RELATED"/>
    <property type="match status" value="1"/>
</dbReference>
<dbReference type="FunFam" id="3.50.50.60:FF:000228">
    <property type="entry name" value="FAD-containing monooxygenase EthA"/>
    <property type="match status" value="1"/>
</dbReference>
<dbReference type="GO" id="GO:0050660">
    <property type="term" value="F:flavin adenine dinucleotide binding"/>
    <property type="evidence" value="ECO:0007669"/>
    <property type="project" value="InterPro"/>
</dbReference>
<dbReference type="PANTHER" id="PTHR43872:SF1">
    <property type="entry name" value="MONOOXYGENASE, PUTATIVE (AFU_ORTHOLOGUE AFUA_8G02570)-RELATED"/>
    <property type="match status" value="1"/>
</dbReference>
<dbReference type="PRINTS" id="PR00368">
    <property type="entry name" value="FADPNR"/>
</dbReference>
<dbReference type="GO" id="GO:0050661">
    <property type="term" value="F:NADP binding"/>
    <property type="evidence" value="ECO:0007669"/>
    <property type="project" value="InterPro"/>
</dbReference>
<dbReference type="RefSeq" id="WP_010839947.1">
    <property type="nucleotide sequence ID" value="NZ_QRCM01000001.1"/>
</dbReference>
<keyword evidence="3" id="KW-0285">Flavoprotein</keyword>
<dbReference type="SUPFAM" id="SSF51905">
    <property type="entry name" value="FAD/NAD(P)-binding domain"/>
    <property type="match status" value="1"/>
</dbReference>
<evidence type="ECO:0000256" key="5">
    <source>
        <dbReference type="ARBA" id="ARBA00022857"/>
    </source>
</evidence>
<dbReference type="InterPro" id="IPR020946">
    <property type="entry name" value="Flavin_mOase-like"/>
</dbReference>
<dbReference type="Pfam" id="PF13450">
    <property type="entry name" value="NAD_binding_8"/>
    <property type="match status" value="1"/>
</dbReference>